<feature type="region of interest" description="Disordered" evidence="1">
    <location>
        <begin position="238"/>
        <end position="264"/>
    </location>
</feature>
<evidence type="ECO:0000259" key="2">
    <source>
        <dbReference type="Pfam" id="PF17667"/>
    </source>
</evidence>
<dbReference type="AlphaFoldDB" id="A0A383UTJ0"/>
<accession>A0A383UTJ0</accession>
<evidence type="ECO:0000313" key="3">
    <source>
        <dbReference type="EMBL" id="SZF02650.1"/>
    </source>
</evidence>
<feature type="region of interest" description="Disordered" evidence="1">
    <location>
        <begin position="524"/>
        <end position="565"/>
    </location>
</feature>
<protein>
    <recommendedName>
        <fullName evidence="2">Fungal-type protein kinase domain-containing protein</fullName>
    </recommendedName>
</protein>
<dbReference type="InterPro" id="IPR011009">
    <property type="entry name" value="Kinase-like_dom_sf"/>
</dbReference>
<dbReference type="Proteomes" id="UP000275772">
    <property type="component" value="Unassembled WGS sequence"/>
</dbReference>
<name>A0A383UTJ0_BLUHO</name>
<dbReference type="Gene3D" id="1.10.510.10">
    <property type="entry name" value="Transferase(Phosphotransferase) domain 1"/>
    <property type="match status" value="1"/>
</dbReference>
<organism evidence="3 4">
    <name type="scientific">Blumeria hordei</name>
    <name type="common">Barley powdery mildew</name>
    <name type="synonym">Blumeria graminis f. sp. hordei</name>
    <dbReference type="NCBI Taxonomy" id="2867405"/>
    <lineage>
        <taxon>Eukaryota</taxon>
        <taxon>Fungi</taxon>
        <taxon>Dikarya</taxon>
        <taxon>Ascomycota</taxon>
        <taxon>Pezizomycotina</taxon>
        <taxon>Leotiomycetes</taxon>
        <taxon>Erysiphales</taxon>
        <taxon>Erysiphaceae</taxon>
        <taxon>Blumeria</taxon>
    </lineage>
</organism>
<feature type="region of interest" description="Disordered" evidence="1">
    <location>
        <begin position="679"/>
        <end position="712"/>
    </location>
</feature>
<sequence length="971" mass="109416">MLMADEDVQHFIKYPLHKITSHFRRNCDMEKFKIERESPNESIDLTPISDLLENLFTSFYAYAQEYLVPSTTDKNMSGRIFNIYKRIKSKAITISFFLPLVSSILSNAADAEIWAHLAYLVDKEEPITPQQYDASSSHHPNSHHIYTTAPLQGADETMEKLKDALRKELTGSVFEDVEGFYAKFFEKPLWASKCKKISESYANRKDKNSFKFPDDRTEANVWQWIKTVQTNFIEPYREPPTEKAADGPETATAVNTHNQPDASKKIKSFPLRGQKFRTTNGTQIKGGPTFRQVDFFIKSRSLRRGTPHSWRDIHVLGEITKSSTSVWMDQFLQLAVYMREVFTAQPLRNFVHGFLLLDTKLQLWVFDRSGPYSTGFIEIGENPEMLIYVITAYMLMSDEELGIDTSVRHEKGQTIITVTDAITQEPRTLILEAEPFVRQKAIVSRGTTCYRALDGTFVVKISWRAVDRLSEVSLLIQARDVRGVARLIGSWDDSKISKLREDLTITSEMERDVHPDDTIMTTTFEPIEAGPSIPTESNEQSTSAKRKGRAEGSDGDDGEQNSKRIRVSDVARLAHENAAMISDQGHVNPTGSGATATVKIIRCSTRISSRGSIEYFVPSRKSDRTCNSECSKSGSKRRRNPDLTQGKKSAMPERELKMLRISNSAGEIVSEDGIAPISTEVGPLTSAPGNRTGEDAEATTAAVNDGEADDPGTPELLIAYRDRQKTYIATEPRGRSIGEETTALDLLQGLRDAIMAHRSLFMDARILHRDVSINSIMLTDPAVNNGRYGLLIDLDLAISLNDVKGNENTQTTSGTMEYIALGILEAMIYETDKGYKHTYRHDLESFFYVLVSACIRFGRGNKRSSHTHVLSTWYTGTVEQMYQAKHGAMGSKYFEKVILDHFSTRYNCVKPLVNRLRVILFDRSTGVDTNTSPYPDQFYDLILKAYDDEINGIKLVEQLARSNTETLIAES</sequence>
<feature type="compositionally biased region" description="Polar residues" evidence="1">
    <location>
        <begin position="252"/>
        <end position="261"/>
    </location>
</feature>
<feature type="domain" description="Fungal-type protein kinase" evidence="2">
    <location>
        <begin position="292"/>
        <end position="854"/>
    </location>
</feature>
<evidence type="ECO:0000256" key="1">
    <source>
        <dbReference type="SAM" id="MobiDB-lite"/>
    </source>
</evidence>
<dbReference type="Pfam" id="PF17667">
    <property type="entry name" value="Pkinase_fungal"/>
    <property type="match status" value="1"/>
</dbReference>
<reference evidence="3 4" key="1">
    <citation type="submission" date="2017-11" db="EMBL/GenBank/DDBJ databases">
        <authorList>
            <person name="Kracher B."/>
        </authorList>
    </citation>
    <scope>NUCLEOTIDE SEQUENCE [LARGE SCALE GENOMIC DNA]</scope>
    <source>
        <strain evidence="3 4">RACE1</strain>
    </source>
</reference>
<dbReference type="VEuPathDB" id="FungiDB:BLGHR1_13435"/>
<evidence type="ECO:0000313" key="4">
    <source>
        <dbReference type="Proteomes" id="UP000275772"/>
    </source>
</evidence>
<feature type="compositionally biased region" description="Polar residues" evidence="1">
    <location>
        <begin position="534"/>
        <end position="543"/>
    </location>
</feature>
<dbReference type="EMBL" id="UNSH01000045">
    <property type="protein sequence ID" value="SZF02650.1"/>
    <property type="molecule type" value="Genomic_DNA"/>
</dbReference>
<dbReference type="PANTHER" id="PTHR38248">
    <property type="entry name" value="FUNK1 6"/>
    <property type="match status" value="1"/>
</dbReference>
<proteinExistence type="predicted"/>
<gene>
    <name evidence="3" type="ORF">BLGHR1_13435</name>
</gene>
<dbReference type="PANTHER" id="PTHR38248:SF2">
    <property type="entry name" value="FUNK1 11"/>
    <property type="match status" value="1"/>
</dbReference>
<feature type="region of interest" description="Disordered" evidence="1">
    <location>
        <begin position="619"/>
        <end position="653"/>
    </location>
</feature>
<dbReference type="SUPFAM" id="SSF56112">
    <property type="entry name" value="Protein kinase-like (PK-like)"/>
    <property type="match status" value="1"/>
</dbReference>
<dbReference type="InterPro" id="IPR040976">
    <property type="entry name" value="Pkinase_fungal"/>
</dbReference>